<organism evidence="1">
    <name type="scientific">Anguilla anguilla</name>
    <name type="common">European freshwater eel</name>
    <name type="synonym">Muraena anguilla</name>
    <dbReference type="NCBI Taxonomy" id="7936"/>
    <lineage>
        <taxon>Eukaryota</taxon>
        <taxon>Metazoa</taxon>
        <taxon>Chordata</taxon>
        <taxon>Craniata</taxon>
        <taxon>Vertebrata</taxon>
        <taxon>Euteleostomi</taxon>
        <taxon>Actinopterygii</taxon>
        <taxon>Neopterygii</taxon>
        <taxon>Teleostei</taxon>
        <taxon>Anguilliformes</taxon>
        <taxon>Anguillidae</taxon>
        <taxon>Anguilla</taxon>
    </lineage>
</organism>
<proteinExistence type="predicted"/>
<reference evidence="1" key="1">
    <citation type="submission" date="2014-11" db="EMBL/GenBank/DDBJ databases">
        <authorList>
            <person name="Amaro Gonzalez C."/>
        </authorList>
    </citation>
    <scope>NUCLEOTIDE SEQUENCE</scope>
</reference>
<sequence>MPLCIHWIWLGFGHENPDPRSAL</sequence>
<accession>A0A0E9T981</accession>
<name>A0A0E9T981_ANGAN</name>
<protein>
    <submittedName>
        <fullName evidence="1">Uncharacterized protein</fullName>
    </submittedName>
</protein>
<reference evidence="1" key="2">
    <citation type="journal article" date="2015" name="Fish Shellfish Immunol.">
        <title>Early steps in the European eel (Anguilla anguilla)-Vibrio vulnificus interaction in the gills: Role of the RtxA13 toxin.</title>
        <authorList>
            <person name="Callol A."/>
            <person name="Pajuelo D."/>
            <person name="Ebbesson L."/>
            <person name="Teles M."/>
            <person name="MacKenzie S."/>
            <person name="Amaro C."/>
        </authorList>
    </citation>
    <scope>NUCLEOTIDE SEQUENCE</scope>
</reference>
<dbReference type="EMBL" id="GBXM01059289">
    <property type="protein sequence ID" value="JAH49288.1"/>
    <property type="molecule type" value="Transcribed_RNA"/>
</dbReference>
<evidence type="ECO:0000313" key="1">
    <source>
        <dbReference type="EMBL" id="JAH49288.1"/>
    </source>
</evidence>
<dbReference type="AlphaFoldDB" id="A0A0E9T981"/>